<dbReference type="Pfam" id="PF00704">
    <property type="entry name" value="Glyco_hydro_18"/>
    <property type="match status" value="1"/>
</dbReference>
<dbReference type="PANTHER" id="PTHR11177:SF390">
    <property type="entry name" value="CHITINASE 11"/>
    <property type="match status" value="1"/>
</dbReference>
<dbReference type="Gene3D" id="3.10.50.10">
    <property type="match status" value="1"/>
</dbReference>
<dbReference type="InterPro" id="IPR017853">
    <property type="entry name" value="GH"/>
</dbReference>
<evidence type="ECO:0000313" key="7">
    <source>
        <dbReference type="Proteomes" id="UP001381693"/>
    </source>
</evidence>
<keyword evidence="7" id="KW-1185">Reference proteome</keyword>
<keyword evidence="2 3" id="KW-0326">Glycosidase</keyword>
<dbReference type="InterPro" id="IPR029070">
    <property type="entry name" value="Chitinase_insertion_sf"/>
</dbReference>
<dbReference type="SMART" id="SM00636">
    <property type="entry name" value="Glyco_18"/>
    <property type="match status" value="1"/>
</dbReference>
<evidence type="ECO:0000256" key="1">
    <source>
        <dbReference type="ARBA" id="ARBA00022801"/>
    </source>
</evidence>
<dbReference type="InterPro" id="IPR011583">
    <property type="entry name" value="Chitinase_II/V-like_cat"/>
</dbReference>
<proteinExistence type="inferred from homology"/>
<evidence type="ECO:0000259" key="5">
    <source>
        <dbReference type="PROSITE" id="PS51910"/>
    </source>
</evidence>
<dbReference type="InterPro" id="IPR001579">
    <property type="entry name" value="Glyco_hydro_18_chit_AS"/>
</dbReference>
<evidence type="ECO:0000256" key="4">
    <source>
        <dbReference type="RuleBase" id="RU004453"/>
    </source>
</evidence>
<keyword evidence="1 3" id="KW-0378">Hydrolase</keyword>
<dbReference type="GO" id="GO:0006032">
    <property type="term" value="P:chitin catabolic process"/>
    <property type="evidence" value="ECO:0007669"/>
    <property type="project" value="TreeGrafter"/>
</dbReference>
<evidence type="ECO:0000313" key="6">
    <source>
        <dbReference type="EMBL" id="KAK7086581.1"/>
    </source>
</evidence>
<name>A0AAN9FU41_HALRR</name>
<gene>
    <name evidence="6" type="primary">Cht11_1</name>
    <name evidence="6" type="ORF">SK128_011733</name>
</gene>
<dbReference type="Gene3D" id="3.20.20.80">
    <property type="entry name" value="Glycosidases"/>
    <property type="match status" value="1"/>
</dbReference>
<dbReference type="EMBL" id="JAXCGZ010000145">
    <property type="protein sequence ID" value="KAK7086581.1"/>
    <property type="molecule type" value="Genomic_DNA"/>
</dbReference>
<dbReference type="AlphaFoldDB" id="A0AAN9FU41"/>
<organism evidence="6 7">
    <name type="scientific">Halocaridina rubra</name>
    <name type="common">Hawaiian red shrimp</name>
    <dbReference type="NCBI Taxonomy" id="373956"/>
    <lineage>
        <taxon>Eukaryota</taxon>
        <taxon>Metazoa</taxon>
        <taxon>Ecdysozoa</taxon>
        <taxon>Arthropoda</taxon>
        <taxon>Crustacea</taxon>
        <taxon>Multicrustacea</taxon>
        <taxon>Malacostraca</taxon>
        <taxon>Eumalacostraca</taxon>
        <taxon>Eucarida</taxon>
        <taxon>Decapoda</taxon>
        <taxon>Pleocyemata</taxon>
        <taxon>Caridea</taxon>
        <taxon>Atyoidea</taxon>
        <taxon>Atyidae</taxon>
        <taxon>Halocaridina</taxon>
    </lineage>
</organism>
<sequence>MIQVGYFAIPREGGDDRTRKELSVDAIDPFLCTHIVVGFARIRDNVIVPEAEEDYEIYENIVKLKEQNPNLKILLSLGGGSTDGGFPMLVRDPDAVLVFASSTREFLIRYGFDGLDLDWEFPAWPALRRDRSEKKLFTQLVCQLNQSLKQPPSLFLTLAAAGAKSIIDRSYEIKKLAEYVDFVFLMSYDYHIFWPYLPFTGHNAPLFKRRIEKMYFATMNVQWSACYWVNKGMPKQKLVIGIPTYGRTWRLLISYWDSISSPAIGQGIAKGILSYIEAQSFICEGAKEYFDEESKVPFATRGRHWISFEDSRSVREKTLWIKDQGFAGVMTWNLNCDDWIGVVSGKKFELHHIIKDILFDKLPP</sequence>
<dbReference type="GO" id="GO:0005576">
    <property type="term" value="C:extracellular region"/>
    <property type="evidence" value="ECO:0007669"/>
    <property type="project" value="TreeGrafter"/>
</dbReference>
<evidence type="ECO:0000256" key="2">
    <source>
        <dbReference type="ARBA" id="ARBA00023295"/>
    </source>
</evidence>
<dbReference type="PROSITE" id="PS51910">
    <property type="entry name" value="GH18_2"/>
    <property type="match status" value="1"/>
</dbReference>
<dbReference type="PROSITE" id="PS01095">
    <property type="entry name" value="GH18_1"/>
    <property type="match status" value="1"/>
</dbReference>
<protein>
    <submittedName>
        <fullName evidence="6">Glycosyl hydrolase 18</fullName>
        <ecNumber evidence="6">3.2.1.14</ecNumber>
    </submittedName>
</protein>
<dbReference type="SUPFAM" id="SSF54556">
    <property type="entry name" value="Chitinase insertion domain"/>
    <property type="match status" value="1"/>
</dbReference>
<dbReference type="InterPro" id="IPR050314">
    <property type="entry name" value="Glycosyl_Hydrlase_18"/>
</dbReference>
<dbReference type="Proteomes" id="UP001381693">
    <property type="component" value="Unassembled WGS sequence"/>
</dbReference>
<evidence type="ECO:0000256" key="3">
    <source>
        <dbReference type="RuleBase" id="RU000489"/>
    </source>
</evidence>
<comment type="similarity">
    <text evidence="4">Belongs to the glycosyl hydrolase 18 family.</text>
</comment>
<dbReference type="GO" id="GO:0008061">
    <property type="term" value="F:chitin binding"/>
    <property type="evidence" value="ECO:0007669"/>
    <property type="project" value="InterPro"/>
</dbReference>
<dbReference type="GO" id="GO:0008843">
    <property type="term" value="F:endochitinase activity"/>
    <property type="evidence" value="ECO:0007669"/>
    <property type="project" value="UniProtKB-EC"/>
</dbReference>
<dbReference type="SUPFAM" id="SSF51445">
    <property type="entry name" value="(Trans)glycosidases"/>
    <property type="match status" value="1"/>
</dbReference>
<dbReference type="EC" id="3.2.1.14" evidence="6"/>
<dbReference type="PANTHER" id="PTHR11177">
    <property type="entry name" value="CHITINASE"/>
    <property type="match status" value="1"/>
</dbReference>
<dbReference type="InterPro" id="IPR001223">
    <property type="entry name" value="Glyco_hydro18_cat"/>
</dbReference>
<dbReference type="GO" id="GO:0005975">
    <property type="term" value="P:carbohydrate metabolic process"/>
    <property type="evidence" value="ECO:0007669"/>
    <property type="project" value="InterPro"/>
</dbReference>
<reference evidence="6 7" key="1">
    <citation type="submission" date="2023-11" db="EMBL/GenBank/DDBJ databases">
        <title>Halocaridina rubra genome assembly.</title>
        <authorList>
            <person name="Smith C."/>
        </authorList>
    </citation>
    <scope>NUCLEOTIDE SEQUENCE [LARGE SCALE GENOMIC DNA]</scope>
    <source>
        <strain evidence="6">EP-1</strain>
        <tissue evidence="6">Whole</tissue>
    </source>
</reference>
<accession>A0AAN9FU41</accession>
<comment type="caution">
    <text evidence="6">The sequence shown here is derived from an EMBL/GenBank/DDBJ whole genome shotgun (WGS) entry which is preliminary data.</text>
</comment>
<feature type="domain" description="GH18" evidence="5">
    <location>
        <begin position="1"/>
        <end position="361"/>
    </location>
</feature>